<evidence type="ECO:0000256" key="2">
    <source>
        <dbReference type="ARBA" id="ARBA00022679"/>
    </source>
</evidence>
<dbReference type="InterPro" id="IPR044161">
    <property type="entry name" value="SPS"/>
</dbReference>
<evidence type="ECO:0000313" key="3">
    <source>
        <dbReference type="EMBL" id="KMZ57270.1"/>
    </source>
</evidence>
<protein>
    <submittedName>
        <fullName evidence="3">Sucrose-phosphate synthase</fullName>
    </submittedName>
</protein>
<dbReference type="STRING" id="29655.A0A0K9NMR4"/>
<proteinExistence type="predicted"/>
<dbReference type="OMA" id="WINIYLE"/>
<evidence type="ECO:0000313" key="4">
    <source>
        <dbReference type="Proteomes" id="UP000036987"/>
    </source>
</evidence>
<evidence type="ECO:0000256" key="1">
    <source>
        <dbReference type="ARBA" id="ARBA00022676"/>
    </source>
</evidence>
<gene>
    <name evidence="3" type="ORF">ZOSMA_87G00120</name>
</gene>
<dbReference type="GO" id="GO:0016757">
    <property type="term" value="F:glycosyltransferase activity"/>
    <property type="evidence" value="ECO:0007669"/>
    <property type="project" value="UniProtKB-KW"/>
</dbReference>
<dbReference type="PANTHER" id="PTHR46039">
    <property type="entry name" value="SUCROSE-PHOSPHATE SYNTHASE 3-RELATED"/>
    <property type="match status" value="1"/>
</dbReference>
<sequence>MAGNEWINGYLEAIIDAGGPSSAISPQSESLFSDVVPLVPGLAFSPTKYFVEEVINSFDEADLYKTWIKVVAMRNTKERSNRLENMLLKV</sequence>
<accession>A0A0K9NMR4</accession>
<reference evidence="4" key="1">
    <citation type="journal article" date="2016" name="Nature">
        <title>The genome of the seagrass Zostera marina reveals angiosperm adaptation to the sea.</title>
        <authorList>
            <person name="Olsen J.L."/>
            <person name="Rouze P."/>
            <person name="Verhelst B."/>
            <person name="Lin Y.-C."/>
            <person name="Bayer T."/>
            <person name="Collen J."/>
            <person name="Dattolo E."/>
            <person name="De Paoli E."/>
            <person name="Dittami S."/>
            <person name="Maumus F."/>
            <person name="Michel G."/>
            <person name="Kersting A."/>
            <person name="Lauritano C."/>
            <person name="Lohaus R."/>
            <person name="Toepel M."/>
            <person name="Tonon T."/>
            <person name="Vanneste K."/>
            <person name="Amirebrahimi M."/>
            <person name="Brakel J."/>
            <person name="Bostroem C."/>
            <person name="Chovatia M."/>
            <person name="Grimwood J."/>
            <person name="Jenkins J.W."/>
            <person name="Jueterbock A."/>
            <person name="Mraz A."/>
            <person name="Stam W.T."/>
            <person name="Tice H."/>
            <person name="Bornberg-Bauer E."/>
            <person name="Green P.J."/>
            <person name="Pearson G.A."/>
            <person name="Procaccini G."/>
            <person name="Duarte C.M."/>
            <person name="Schmutz J."/>
            <person name="Reusch T.B.H."/>
            <person name="Van de Peer Y."/>
        </authorList>
    </citation>
    <scope>NUCLEOTIDE SEQUENCE [LARGE SCALE GENOMIC DNA]</scope>
    <source>
        <strain evidence="4">cv. Finnish</strain>
    </source>
</reference>
<keyword evidence="4" id="KW-1185">Reference proteome</keyword>
<dbReference type="PANTHER" id="PTHR46039:SF5">
    <property type="entry name" value="SUCROSE-PHOSPHATE SYNTHASE 3-RELATED"/>
    <property type="match status" value="1"/>
</dbReference>
<dbReference type="EMBL" id="LFYR01002091">
    <property type="protein sequence ID" value="KMZ57270.1"/>
    <property type="molecule type" value="Genomic_DNA"/>
</dbReference>
<dbReference type="OrthoDB" id="674531at2759"/>
<keyword evidence="2" id="KW-0808">Transferase</keyword>
<dbReference type="Proteomes" id="UP000036987">
    <property type="component" value="Unassembled WGS sequence"/>
</dbReference>
<organism evidence="3 4">
    <name type="scientific">Zostera marina</name>
    <name type="common">Eelgrass</name>
    <dbReference type="NCBI Taxonomy" id="29655"/>
    <lineage>
        <taxon>Eukaryota</taxon>
        <taxon>Viridiplantae</taxon>
        <taxon>Streptophyta</taxon>
        <taxon>Embryophyta</taxon>
        <taxon>Tracheophyta</taxon>
        <taxon>Spermatophyta</taxon>
        <taxon>Magnoliopsida</taxon>
        <taxon>Liliopsida</taxon>
        <taxon>Zosteraceae</taxon>
        <taxon>Zostera</taxon>
    </lineage>
</organism>
<keyword evidence="1" id="KW-0328">Glycosyltransferase</keyword>
<comment type="caution">
    <text evidence="3">The sequence shown here is derived from an EMBL/GenBank/DDBJ whole genome shotgun (WGS) entry which is preliminary data.</text>
</comment>
<name>A0A0K9NMR4_ZOSMR</name>
<dbReference type="AlphaFoldDB" id="A0A0K9NMR4"/>